<name>A0A845QH64_9FIRM</name>
<dbReference type="InterPro" id="IPR003817">
    <property type="entry name" value="PS_Dcarbxylase"/>
</dbReference>
<dbReference type="GO" id="GO:0004609">
    <property type="term" value="F:phosphatidylserine decarboxylase activity"/>
    <property type="evidence" value="ECO:0007669"/>
    <property type="project" value="InterPro"/>
</dbReference>
<keyword evidence="1" id="KW-0210">Decarboxylase</keyword>
<evidence type="ECO:0000256" key="2">
    <source>
        <dbReference type="ARBA" id="ARBA00023145"/>
    </source>
</evidence>
<proteinExistence type="predicted"/>
<dbReference type="Proteomes" id="UP000446866">
    <property type="component" value="Unassembled WGS sequence"/>
</dbReference>
<evidence type="ECO:0000256" key="4">
    <source>
        <dbReference type="ARBA" id="ARBA00023317"/>
    </source>
</evidence>
<dbReference type="PANTHER" id="PTHR10067">
    <property type="entry name" value="PHOSPHATIDYLSERINE DECARBOXYLASE"/>
    <property type="match status" value="1"/>
</dbReference>
<evidence type="ECO:0000313" key="6">
    <source>
        <dbReference type="Proteomes" id="UP000446866"/>
    </source>
</evidence>
<protein>
    <submittedName>
        <fullName evidence="5">Phosphatidylserine decarboxylase</fullName>
    </submittedName>
</protein>
<keyword evidence="4" id="KW-0670">Pyruvate</keyword>
<dbReference type="GO" id="GO:0008654">
    <property type="term" value="P:phospholipid biosynthetic process"/>
    <property type="evidence" value="ECO:0007669"/>
    <property type="project" value="InterPro"/>
</dbReference>
<comment type="caution">
    <text evidence="5">The sequence shown here is derived from an EMBL/GenBank/DDBJ whole genome shotgun (WGS) entry which is preliminary data.</text>
</comment>
<dbReference type="AlphaFoldDB" id="A0A845QH64"/>
<accession>A0A845QH64</accession>
<evidence type="ECO:0000313" key="5">
    <source>
        <dbReference type="EMBL" id="NBH60451.1"/>
    </source>
</evidence>
<keyword evidence="6" id="KW-1185">Reference proteome</keyword>
<keyword evidence="2" id="KW-0865">Zymogen</keyword>
<evidence type="ECO:0000256" key="3">
    <source>
        <dbReference type="ARBA" id="ARBA00023239"/>
    </source>
</evidence>
<dbReference type="EMBL" id="QXWK01000002">
    <property type="protein sequence ID" value="NBH60451.1"/>
    <property type="molecule type" value="Genomic_DNA"/>
</dbReference>
<evidence type="ECO:0000256" key="1">
    <source>
        <dbReference type="ARBA" id="ARBA00022793"/>
    </source>
</evidence>
<sequence length="293" mass="33426">MDCKDRKGNIIYTDDGQDKLLEKLYSSACGRFLLRFLIPPQISKFGGFFLSRKISRIAIEPFIRKNQIDMTQYESRKFCSYNDFFTRKIKPECRPIDLTETHLIAPCDSRLTVYPITSDSRFTIKNTEYTMKSLLRDEDAAKAYEGGQLLLFRLTVKDYHRYCYPDSGILSKIHKIPGVFHTVNPIANDYFPIYKENTRSYCYLESAVFGTMLMMEVGALMVGKICNYEENCTVVRGTEKGRFEFGGSTIILCLPAGSAIIDPDILANTSAGFETRVKYGEKIGIHQTENALT</sequence>
<dbReference type="Pfam" id="PF02666">
    <property type="entry name" value="PS_Dcarbxylase"/>
    <property type="match status" value="1"/>
</dbReference>
<organism evidence="5 6">
    <name type="scientific">Anaerotruncus colihominis</name>
    <dbReference type="NCBI Taxonomy" id="169435"/>
    <lineage>
        <taxon>Bacteria</taxon>
        <taxon>Bacillati</taxon>
        <taxon>Bacillota</taxon>
        <taxon>Clostridia</taxon>
        <taxon>Eubacteriales</taxon>
        <taxon>Oscillospiraceae</taxon>
        <taxon>Anaerotruncus</taxon>
    </lineage>
</organism>
<keyword evidence="3" id="KW-0456">Lyase</keyword>
<dbReference type="PANTHER" id="PTHR10067:SF17">
    <property type="entry name" value="PHOSPHATIDYLSERINE DECARBOXYLASE PROENZYME 2"/>
    <property type="match status" value="1"/>
</dbReference>
<dbReference type="RefSeq" id="WP_160200754.1">
    <property type="nucleotide sequence ID" value="NZ_QXWK01000002.1"/>
</dbReference>
<reference evidence="5 6" key="1">
    <citation type="submission" date="2018-08" db="EMBL/GenBank/DDBJ databases">
        <title>Murine metabolic-syndrome-specific gut microbial biobank.</title>
        <authorList>
            <person name="Liu C."/>
        </authorList>
    </citation>
    <scope>NUCLEOTIDE SEQUENCE [LARGE SCALE GENOMIC DNA]</scope>
    <source>
        <strain evidence="5 6">28</strain>
    </source>
</reference>
<gene>
    <name evidence="5" type="ORF">D0435_02015</name>
</gene>